<dbReference type="PROSITE" id="PS00036">
    <property type="entry name" value="BZIP_BASIC"/>
    <property type="match status" value="1"/>
</dbReference>
<dbReference type="SUPFAM" id="SSF57959">
    <property type="entry name" value="Leucine zipper domain"/>
    <property type="match status" value="1"/>
</dbReference>
<dbReference type="InterPro" id="IPR031106">
    <property type="entry name" value="C/EBP"/>
</dbReference>
<feature type="compositionally biased region" description="Low complexity" evidence="1">
    <location>
        <begin position="45"/>
        <end position="59"/>
    </location>
</feature>
<proteinExistence type="predicted"/>
<feature type="compositionally biased region" description="Low complexity" evidence="1">
    <location>
        <begin position="71"/>
        <end position="96"/>
    </location>
</feature>
<evidence type="ECO:0000313" key="4">
    <source>
        <dbReference type="Proteomes" id="UP000799438"/>
    </source>
</evidence>
<keyword evidence="4" id="KW-1185">Reference proteome</keyword>
<evidence type="ECO:0000313" key="3">
    <source>
        <dbReference type="EMBL" id="KAF2136431.1"/>
    </source>
</evidence>
<accession>A0A6A6B125</accession>
<dbReference type="CDD" id="cd14686">
    <property type="entry name" value="bZIP"/>
    <property type="match status" value="1"/>
</dbReference>
<dbReference type="GO" id="GO:0000978">
    <property type="term" value="F:RNA polymerase II cis-regulatory region sequence-specific DNA binding"/>
    <property type="evidence" value="ECO:0007669"/>
    <property type="project" value="TreeGrafter"/>
</dbReference>
<gene>
    <name evidence="3" type="ORF">K452DRAFT_130430</name>
</gene>
<dbReference type="AlphaFoldDB" id="A0A6A6B125"/>
<sequence>MNADGLAYLDHMLNPSIQDPTNPSSHPAGSTALRIPTDAPTAPVSPSSQPLSQPTTSTSPTPPNKRKRANPTAATTTTTTSTSTSPTTTTPPSSDDAAADADRALKRQRNNTAARKYRQKFVDRIAELEAVLAATAAERDALKLKLVGRDAEVEVLRGFVERSRKGQGAEASDDVDSVGYQLATRCSAPRVFFISAKQLCFLHGLFVVGEG</sequence>
<evidence type="ECO:0000259" key="2">
    <source>
        <dbReference type="PROSITE" id="PS00036"/>
    </source>
</evidence>
<protein>
    <recommendedName>
        <fullName evidence="2">BZIP domain-containing protein</fullName>
    </recommendedName>
</protein>
<reference evidence="3" key="1">
    <citation type="journal article" date="2020" name="Stud. Mycol.">
        <title>101 Dothideomycetes genomes: a test case for predicting lifestyles and emergence of pathogens.</title>
        <authorList>
            <person name="Haridas S."/>
            <person name="Albert R."/>
            <person name="Binder M."/>
            <person name="Bloem J."/>
            <person name="Labutti K."/>
            <person name="Salamov A."/>
            <person name="Andreopoulos B."/>
            <person name="Baker S."/>
            <person name="Barry K."/>
            <person name="Bills G."/>
            <person name="Bluhm B."/>
            <person name="Cannon C."/>
            <person name="Castanera R."/>
            <person name="Culley D."/>
            <person name="Daum C."/>
            <person name="Ezra D."/>
            <person name="Gonzalez J."/>
            <person name="Henrissat B."/>
            <person name="Kuo A."/>
            <person name="Liang C."/>
            <person name="Lipzen A."/>
            <person name="Lutzoni F."/>
            <person name="Magnuson J."/>
            <person name="Mondo S."/>
            <person name="Nolan M."/>
            <person name="Ohm R."/>
            <person name="Pangilinan J."/>
            <person name="Park H.-J."/>
            <person name="Ramirez L."/>
            <person name="Alfaro M."/>
            <person name="Sun H."/>
            <person name="Tritt A."/>
            <person name="Yoshinaga Y."/>
            <person name="Zwiers L.-H."/>
            <person name="Turgeon B."/>
            <person name="Goodwin S."/>
            <person name="Spatafora J."/>
            <person name="Crous P."/>
            <person name="Grigoriev I."/>
        </authorList>
    </citation>
    <scope>NUCLEOTIDE SEQUENCE</scope>
    <source>
        <strain evidence="3">CBS 121167</strain>
    </source>
</reference>
<dbReference type="Proteomes" id="UP000799438">
    <property type="component" value="Unassembled WGS sequence"/>
</dbReference>
<dbReference type="GO" id="GO:0000981">
    <property type="term" value="F:DNA-binding transcription factor activity, RNA polymerase II-specific"/>
    <property type="evidence" value="ECO:0007669"/>
    <property type="project" value="TreeGrafter"/>
</dbReference>
<dbReference type="GeneID" id="54292775"/>
<evidence type="ECO:0000256" key="1">
    <source>
        <dbReference type="SAM" id="MobiDB-lite"/>
    </source>
</evidence>
<organism evidence="3 4">
    <name type="scientific">Aplosporella prunicola CBS 121167</name>
    <dbReference type="NCBI Taxonomy" id="1176127"/>
    <lineage>
        <taxon>Eukaryota</taxon>
        <taxon>Fungi</taxon>
        <taxon>Dikarya</taxon>
        <taxon>Ascomycota</taxon>
        <taxon>Pezizomycotina</taxon>
        <taxon>Dothideomycetes</taxon>
        <taxon>Dothideomycetes incertae sedis</taxon>
        <taxon>Botryosphaeriales</taxon>
        <taxon>Aplosporellaceae</taxon>
        <taxon>Aplosporella</taxon>
    </lineage>
</organism>
<dbReference type="InterPro" id="IPR004827">
    <property type="entry name" value="bZIP"/>
</dbReference>
<dbReference type="EMBL" id="ML995521">
    <property type="protein sequence ID" value="KAF2136431.1"/>
    <property type="molecule type" value="Genomic_DNA"/>
</dbReference>
<dbReference type="OrthoDB" id="2257100at2759"/>
<dbReference type="PANTHER" id="PTHR23334:SF20">
    <property type="entry name" value="BASIC LEUCINE ZIPPER 24"/>
    <property type="match status" value="1"/>
</dbReference>
<dbReference type="GO" id="GO:0006351">
    <property type="term" value="P:DNA-templated transcription"/>
    <property type="evidence" value="ECO:0007669"/>
    <property type="project" value="InterPro"/>
</dbReference>
<dbReference type="Gene3D" id="1.20.5.170">
    <property type="match status" value="1"/>
</dbReference>
<feature type="domain" description="BZIP" evidence="2">
    <location>
        <begin position="106"/>
        <end position="120"/>
    </location>
</feature>
<name>A0A6A6B125_9PEZI</name>
<dbReference type="InterPro" id="IPR046347">
    <property type="entry name" value="bZIP_sf"/>
</dbReference>
<feature type="compositionally biased region" description="Polar residues" evidence="1">
    <location>
        <begin position="15"/>
        <end position="28"/>
    </location>
</feature>
<dbReference type="PANTHER" id="PTHR23334">
    <property type="entry name" value="CCAAT/ENHANCER BINDING PROTEIN"/>
    <property type="match status" value="1"/>
</dbReference>
<feature type="region of interest" description="Disordered" evidence="1">
    <location>
        <begin position="1"/>
        <end position="101"/>
    </location>
</feature>
<dbReference type="RefSeq" id="XP_033392149.1">
    <property type="nucleotide sequence ID" value="XM_033535281.1"/>
</dbReference>